<evidence type="ECO:0000256" key="1">
    <source>
        <dbReference type="ARBA" id="ARBA00022741"/>
    </source>
</evidence>
<dbReference type="NCBIfam" id="TIGR00724">
    <property type="entry name" value="urea_amlyse_rel"/>
    <property type="match status" value="1"/>
</dbReference>
<protein>
    <submittedName>
        <fullName evidence="6">5-oxoprolinase subunit PxpB</fullName>
        <ecNumber evidence="6">3.5.2.9</ecNumber>
    </submittedName>
</protein>
<dbReference type="EC" id="3.5.2.9" evidence="6"/>
<dbReference type="Gene3D" id="3.30.1360.40">
    <property type="match status" value="1"/>
</dbReference>
<dbReference type="Gene3D" id="2.40.100.10">
    <property type="entry name" value="Cyclophilin-like"/>
    <property type="match status" value="2"/>
</dbReference>
<organism evidence="6 7">
    <name type="scientific">Citricoccus muralis</name>
    <dbReference type="NCBI Taxonomy" id="169134"/>
    <lineage>
        <taxon>Bacteria</taxon>
        <taxon>Bacillati</taxon>
        <taxon>Actinomycetota</taxon>
        <taxon>Actinomycetes</taxon>
        <taxon>Micrococcales</taxon>
        <taxon>Micrococcaceae</taxon>
        <taxon>Citricoccus</taxon>
    </lineage>
</organism>
<dbReference type="PANTHER" id="PTHR43309">
    <property type="entry name" value="5-OXOPROLINASE SUBUNIT C"/>
    <property type="match status" value="1"/>
</dbReference>
<keyword evidence="1" id="KW-0547">Nucleotide-binding</keyword>
<dbReference type="Pfam" id="PF02626">
    <property type="entry name" value="CT_A_B"/>
    <property type="match status" value="1"/>
</dbReference>
<dbReference type="NCBIfam" id="TIGR00370">
    <property type="entry name" value="5-oxoprolinase subunit PxpB"/>
    <property type="match status" value="1"/>
</dbReference>
<dbReference type="PANTHER" id="PTHR43309:SF3">
    <property type="entry name" value="5-OXOPROLINASE SUBUNIT C"/>
    <property type="match status" value="1"/>
</dbReference>
<sequence length="532" mass="55871">MTASTKRYLTAGAQAVLVEVDDLSAVLALTDALRRAQISGVTELVPAARTVLVTFDRTTDRDTVVTAIDAVNSGEVTVSEPRVIEIPVRYDGEDLAEVAAHLGITEDDVIRRHTESEYTMAFAGFAPGFCYLTGGDPLLDVPRRSSPRTRIPAGSVGLAGTFSGVYPRSSPGGWQLIGTTDVVMWDEQRDPPALVNPGDRVRFVRANDDDAAVTATGAEPTATEDAPVPATGLRIIRPAAQTLLQDLGRGGHAPLGVPAAGAADTSALRCANRLVGNPADATGLELLLGGLEVECLGSVDVAVAGARTDVTVTRASGAIWSITDQRPIALSAGDRLRLGAPIDGLRSYLAVRGEIEVDPVLGSRSTDTLSEVGPAPLQAGDVLTVRPPASPAPAVGEPRPWPEDRFTTGEVTVPILLGPRQDWFDEDSLDRLTSQPWTVTDRSNRVGLRLHGDQPLERARSGELPSEGAVTGSLQIPPEGQPVLFLNDHPVTGGYPIIAVVAPSALPLVAQAPPGTRLNFVLDSTNTPQETS</sequence>
<accession>A0ABY8H4F9</accession>
<dbReference type="GO" id="GO:0017168">
    <property type="term" value="F:5-oxoprolinase (ATP-hydrolyzing) activity"/>
    <property type="evidence" value="ECO:0007669"/>
    <property type="project" value="UniProtKB-EC"/>
</dbReference>
<dbReference type="InterPro" id="IPR003778">
    <property type="entry name" value="CT_A_B"/>
</dbReference>
<dbReference type="SUPFAM" id="SSF50891">
    <property type="entry name" value="Cyclophilin-like"/>
    <property type="match status" value="2"/>
</dbReference>
<dbReference type="Proteomes" id="UP001219037">
    <property type="component" value="Chromosome"/>
</dbReference>
<evidence type="ECO:0000259" key="5">
    <source>
        <dbReference type="SMART" id="SM00797"/>
    </source>
</evidence>
<dbReference type="InterPro" id="IPR052708">
    <property type="entry name" value="PxpC"/>
</dbReference>
<dbReference type="Pfam" id="PF02682">
    <property type="entry name" value="CT_C_D"/>
    <property type="match status" value="1"/>
</dbReference>
<dbReference type="EMBL" id="CP121252">
    <property type="protein sequence ID" value="WFP15542.1"/>
    <property type="molecule type" value="Genomic_DNA"/>
</dbReference>
<evidence type="ECO:0000259" key="4">
    <source>
        <dbReference type="SMART" id="SM00796"/>
    </source>
</evidence>
<keyword evidence="3" id="KW-0067">ATP-binding</keyword>
<dbReference type="RefSeq" id="WP_278156373.1">
    <property type="nucleotide sequence ID" value="NZ_CP121252.1"/>
</dbReference>
<dbReference type="SMART" id="SM00797">
    <property type="entry name" value="AHS2"/>
    <property type="match status" value="1"/>
</dbReference>
<dbReference type="InterPro" id="IPR029000">
    <property type="entry name" value="Cyclophilin-like_dom_sf"/>
</dbReference>
<proteinExistence type="predicted"/>
<feature type="domain" description="Carboxyltransferase" evidence="4">
    <location>
        <begin position="6"/>
        <end position="195"/>
    </location>
</feature>
<name>A0ABY8H4F9_9MICC</name>
<evidence type="ECO:0000313" key="6">
    <source>
        <dbReference type="EMBL" id="WFP15542.1"/>
    </source>
</evidence>
<evidence type="ECO:0000313" key="7">
    <source>
        <dbReference type="Proteomes" id="UP001219037"/>
    </source>
</evidence>
<feature type="domain" description="Carboxyltransferase" evidence="5">
    <location>
        <begin position="254"/>
        <end position="532"/>
    </location>
</feature>
<evidence type="ECO:0000256" key="3">
    <source>
        <dbReference type="ARBA" id="ARBA00022840"/>
    </source>
</evidence>
<reference evidence="6 7" key="1">
    <citation type="submission" date="2023-04" db="EMBL/GenBank/DDBJ databases">
        <title>Funneling lignin-derived compounds into biodiesel using alkali-halophilic Citricoccus sp. P2.</title>
        <authorList>
            <person name="Luo C.-B."/>
        </authorList>
    </citation>
    <scope>NUCLEOTIDE SEQUENCE [LARGE SCALE GENOMIC DNA]</scope>
    <source>
        <strain evidence="6 7">P2</strain>
    </source>
</reference>
<dbReference type="InterPro" id="IPR010016">
    <property type="entry name" value="PxpB"/>
</dbReference>
<dbReference type="SUPFAM" id="SSF160467">
    <property type="entry name" value="PH0987 N-terminal domain-like"/>
    <property type="match status" value="1"/>
</dbReference>
<gene>
    <name evidence="6" type="primary">pxpB</name>
    <name evidence="6" type="ORF">P8192_08980</name>
</gene>
<dbReference type="SMART" id="SM00796">
    <property type="entry name" value="AHS1"/>
    <property type="match status" value="1"/>
</dbReference>
<dbReference type="InterPro" id="IPR003833">
    <property type="entry name" value="CT_C_D"/>
</dbReference>
<evidence type="ECO:0000256" key="2">
    <source>
        <dbReference type="ARBA" id="ARBA00022801"/>
    </source>
</evidence>
<keyword evidence="2 6" id="KW-0378">Hydrolase</keyword>
<keyword evidence="7" id="KW-1185">Reference proteome</keyword>